<evidence type="ECO:0000313" key="10">
    <source>
        <dbReference type="Proteomes" id="UP000063147"/>
    </source>
</evidence>
<dbReference type="Gene3D" id="2.40.50.140">
    <property type="entry name" value="Nucleic acid-binding proteins"/>
    <property type="match status" value="1"/>
</dbReference>
<name>A0A0M3URT1_9FUSO</name>
<evidence type="ECO:0000313" key="8">
    <source>
        <dbReference type="EMBL" id="ALF17159.1"/>
    </source>
</evidence>
<dbReference type="InterPro" id="IPR041931">
    <property type="entry name" value="DNA_pol3_alpha_thumb_dom"/>
</dbReference>
<dbReference type="InterPro" id="IPR016195">
    <property type="entry name" value="Pol/histidinol_Pase-like"/>
</dbReference>
<dbReference type="PANTHER" id="PTHR32294:SF0">
    <property type="entry name" value="DNA POLYMERASE III SUBUNIT ALPHA"/>
    <property type="match status" value="1"/>
</dbReference>
<dbReference type="InterPro" id="IPR004805">
    <property type="entry name" value="DnaE2/DnaE/PolC"/>
</dbReference>
<dbReference type="InterPro" id="IPR003141">
    <property type="entry name" value="Pol/His_phosphatase_N"/>
</dbReference>
<dbReference type="CDD" id="cd04485">
    <property type="entry name" value="DnaE_OBF"/>
    <property type="match status" value="1"/>
</dbReference>
<evidence type="ECO:0000256" key="1">
    <source>
        <dbReference type="ARBA" id="ARBA00012417"/>
    </source>
</evidence>
<keyword evidence="3" id="KW-0548">Nucleotidyltransferase</keyword>
<evidence type="ECO:0000256" key="3">
    <source>
        <dbReference type="ARBA" id="ARBA00022695"/>
    </source>
</evidence>
<keyword evidence="2" id="KW-0808">Transferase</keyword>
<dbReference type="GO" id="GO:0008408">
    <property type="term" value="F:3'-5' exonuclease activity"/>
    <property type="evidence" value="ECO:0007669"/>
    <property type="project" value="InterPro"/>
</dbReference>
<dbReference type="Proteomes" id="UP000063147">
    <property type="component" value="Chromosome"/>
</dbReference>
<dbReference type="OrthoDB" id="9803237at2"/>
<evidence type="ECO:0000256" key="5">
    <source>
        <dbReference type="ARBA" id="ARBA00022932"/>
    </source>
</evidence>
<dbReference type="InterPro" id="IPR004013">
    <property type="entry name" value="PHP_dom"/>
</dbReference>
<evidence type="ECO:0000313" key="11">
    <source>
        <dbReference type="Proteomes" id="UP000226179"/>
    </source>
</evidence>
<dbReference type="GO" id="GO:0003887">
    <property type="term" value="F:DNA-directed DNA polymerase activity"/>
    <property type="evidence" value="ECO:0007669"/>
    <property type="project" value="UniProtKB-KW"/>
</dbReference>
<feature type="domain" description="Polymerase/histidinol phosphatase N-terminal" evidence="7">
    <location>
        <begin position="6"/>
        <end position="73"/>
    </location>
</feature>
<dbReference type="Pfam" id="PF02811">
    <property type="entry name" value="PHP"/>
    <property type="match status" value="1"/>
</dbReference>
<dbReference type="EMBL" id="NJGJ01000001">
    <property type="protein sequence ID" value="PGH24358.1"/>
    <property type="molecule type" value="Genomic_DNA"/>
</dbReference>
<dbReference type="Gene3D" id="1.10.150.870">
    <property type="match status" value="1"/>
</dbReference>
<dbReference type="InterPro" id="IPR012340">
    <property type="entry name" value="NA-bd_OB-fold"/>
</dbReference>
<comment type="catalytic activity">
    <reaction evidence="6">
        <text>DNA(n) + a 2'-deoxyribonucleoside 5'-triphosphate = DNA(n+1) + diphosphate</text>
        <dbReference type="Rhea" id="RHEA:22508"/>
        <dbReference type="Rhea" id="RHEA-COMP:17339"/>
        <dbReference type="Rhea" id="RHEA-COMP:17340"/>
        <dbReference type="ChEBI" id="CHEBI:33019"/>
        <dbReference type="ChEBI" id="CHEBI:61560"/>
        <dbReference type="ChEBI" id="CHEBI:173112"/>
        <dbReference type="EC" id="2.7.7.7"/>
    </reaction>
</comment>
<dbReference type="AlphaFoldDB" id="A0A0M3URT1"/>
<dbReference type="InterPro" id="IPR029460">
    <property type="entry name" value="DNAPol_HHH"/>
</dbReference>
<dbReference type="RefSeq" id="WP_060675786.1">
    <property type="nucleotide sequence ID" value="NZ_CP012713.1"/>
</dbReference>
<dbReference type="Pfam" id="PF17657">
    <property type="entry name" value="DNA_pol3_finger"/>
    <property type="match status" value="1"/>
</dbReference>
<gene>
    <name evidence="9" type="ORF">RN90_02285</name>
    <name evidence="8" type="ORF">RN98_02795</name>
</gene>
<evidence type="ECO:0000256" key="6">
    <source>
        <dbReference type="ARBA" id="ARBA00049244"/>
    </source>
</evidence>
<dbReference type="EC" id="2.7.7.7" evidence="1"/>
<dbReference type="PATRIC" id="fig|76859.3.peg.546"/>
<keyword evidence="4" id="KW-0235">DNA replication</keyword>
<evidence type="ECO:0000313" key="9">
    <source>
        <dbReference type="EMBL" id="PGH24358.1"/>
    </source>
</evidence>
<dbReference type="SUPFAM" id="SSF89550">
    <property type="entry name" value="PHP domain-like"/>
    <property type="match status" value="1"/>
</dbReference>
<dbReference type="PANTHER" id="PTHR32294">
    <property type="entry name" value="DNA POLYMERASE III SUBUNIT ALPHA"/>
    <property type="match status" value="1"/>
</dbReference>
<dbReference type="Gene3D" id="1.10.10.1600">
    <property type="entry name" value="Bacterial DNA polymerase III alpha subunit, thumb domain"/>
    <property type="match status" value="1"/>
</dbReference>
<proteinExistence type="predicted"/>
<organism evidence="8">
    <name type="scientific">Fusobacterium animalis</name>
    <dbReference type="NCBI Taxonomy" id="76859"/>
    <lineage>
        <taxon>Bacteria</taxon>
        <taxon>Fusobacteriati</taxon>
        <taxon>Fusobacteriota</taxon>
        <taxon>Fusobacteriia</taxon>
        <taxon>Fusobacteriales</taxon>
        <taxon>Fusobacteriaceae</taxon>
        <taxon>Fusobacterium</taxon>
    </lineage>
</organism>
<dbReference type="InterPro" id="IPR011708">
    <property type="entry name" value="DNA_pol3_alpha_NTPase_dom"/>
</dbReference>
<dbReference type="Pfam" id="PF14579">
    <property type="entry name" value="HHH_6"/>
    <property type="match status" value="1"/>
</dbReference>
<dbReference type="Proteomes" id="UP000226179">
    <property type="component" value="Unassembled WGS sequence"/>
</dbReference>
<dbReference type="SMART" id="SM00481">
    <property type="entry name" value="POLIIIAc"/>
    <property type="match status" value="1"/>
</dbReference>
<dbReference type="InterPro" id="IPR040982">
    <property type="entry name" value="DNA_pol3_finger"/>
</dbReference>
<dbReference type="Gene3D" id="3.20.20.140">
    <property type="entry name" value="Metal-dependent hydrolases"/>
    <property type="match status" value="1"/>
</dbReference>
<dbReference type="EMBL" id="CP012713">
    <property type="protein sequence ID" value="ALF17159.1"/>
    <property type="molecule type" value="Genomic_DNA"/>
</dbReference>
<reference evidence="8 10" key="1">
    <citation type="submission" date="2015-09" db="EMBL/GenBank/DDBJ databases">
        <authorList>
            <person name="Jackson K.R."/>
            <person name="Lunt B.L."/>
            <person name="Fisher J.N.B."/>
            <person name="Gardner A.V."/>
            <person name="Bailey M.E."/>
            <person name="Deus L.M."/>
            <person name="Earl A.S."/>
            <person name="Gibby P.D."/>
            <person name="Hartmann K.A."/>
            <person name="Liu J.E."/>
            <person name="Manci A.M."/>
            <person name="Nielsen D.A."/>
            <person name="Solomon M.B."/>
            <person name="Breakwell D.P."/>
            <person name="Burnett S.H."/>
            <person name="Grose J.H."/>
        </authorList>
    </citation>
    <scope>NUCLEOTIDE SEQUENCE [LARGE SCALE GENOMIC DNA]</scope>
    <source>
        <strain evidence="8 10">KCOM 1279</strain>
    </source>
</reference>
<dbReference type="Pfam" id="PF07733">
    <property type="entry name" value="DNA_pol3_alpha"/>
    <property type="match status" value="1"/>
</dbReference>
<reference evidence="9 11" key="2">
    <citation type="submission" date="2017-06" db="EMBL/GenBank/DDBJ databases">
        <title>Draft genome sequence of Fusobacterium nucleatum subsp. animalis KCOM 1280 (=ChDC F318).</title>
        <authorList>
            <person name="Kook J.-K."/>
            <person name="Park S.-N."/>
            <person name="Lim Y.K."/>
            <person name="Roh H."/>
        </authorList>
    </citation>
    <scope>NUCLEOTIDE SEQUENCE [LARGE SCALE GENOMIC DNA]</scope>
    <source>
        <strain evidence="9">KCOM 1280</strain>
        <strain evidence="11">KCOM 1280 ( ChDC F318)</strain>
    </source>
</reference>
<dbReference type="NCBIfam" id="NF004226">
    <property type="entry name" value="PRK05673.1"/>
    <property type="match status" value="1"/>
</dbReference>
<evidence type="ECO:0000259" key="7">
    <source>
        <dbReference type="SMART" id="SM00481"/>
    </source>
</evidence>
<dbReference type="GO" id="GO:0006260">
    <property type="term" value="P:DNA replication"/>
    <property type="evidence" value="ECO:0007669"/>
    <property type="project" value="UniProtKB-KW"/>
</dbReference>
<evidence type="ECO:0000256" key="2">
    <source>
        <dbReference type="ARBA" id="ARBA00022679"/>
    </source>
</evidence>
<sequence>MENNFVHLNLHTEYSLSEGVNSIDNFLVRAKELGMNSLAVTDYANMFCAVEFYQKAKKMGIKPIIGLELPIFNKDEQNIFSLTLLAKNYNGYKNLVKLASELYKKNENRELKLNKEILKEYSQDLIALSSSINGEIGKAILTNSSDEKINSIINEYIEIFSKENFYLEIQANELTETKIINDKLYDLAEFYNLELVATNNVYYVDRDGYELQDIIICIQSGLKVKEKNRKRAISKELYLKSKDEMKRFLGEKFEKAIENANYIADLCNVEISFGNLQFPYYEVPSEYSGMDEYLKTICHTNIKKLYKENLTKDILDRLEYELSVIIKMGYSGYFIVVWDFISYAKRRGIPVGPGRGSAAGSLVAYCLGITMIDPIRYNLLFERFLNPERISMPDIDIDICRERRDELIDYVVHKYGRDRVAHIITFGRMKARAAIRDIGRVLDIDLKKIDKLAKLISPFQTLEKTLKENVEVAKLYTTDIELQKVIDLAIRIENKVRHVSTHAAGILITKEDLDRTVPIYLDEKEGVIATQYQMKELEELGLLKIDFLGLKNLSNIQRTIDYIKKYKNIDIDLYKIPLDDKKVFQMLSLGDSTGVFQLESAGIRKIMKRLKPDKFEDIVALLALYRPGPLQSGMVDDFINRKNGKEKIEYPHKNLEIILKETYGVILYQEQVMKIASYMADYSLGEADLLRRAMGKKKFAIMRENREKFIERAIKNGYTVEKSEEIFELIDKFAGYGFNKSHSVAYAMISYWTAYFKVYYPAYYYAAVMTSEISETGDIAYYFNDAKEHGIRIYSPNINSPSAYFEVKNEGITYSLAAIKNFGLTMAKKIVEDVKLNGKYTTLEEFVFRNKKNGMNKRALEALILSGALDEIKGNRKEKFLSIDKVLDYSSKAPKTDEIQQMNLFGEAAKTIDKFNLAISEDFSLDEKLNKEKEFLGFYLSSHPLDRYKDIILAFRINKLSEIDLEGNQVIKTFGTIINLKKIITKKEEQMAMFNLSCYDRTISCIAFPRVYERFITEIIEKKTVYIEGKIQIDSYKGERSSKLLVDKLVELDKIYEYPAKKLFILIEPEDSYRYSRLKNLINSNKGKTQITFAIKNKDEKKLQTINKGVKLSKEFFENLVELMGIGKIKFEM</sequence>
<accession>A0A0M3URT1</accession>
<dbReference type="NCBIfam" id="TIGR00594">
    <property type="entry name" value="polc"/>
    <property type="match status" value="1"/>
</dbReference>
<keyword evidence="5" id="KW-0239">DNA-directed DNA polymerase</keyword>
<protein>
    <recommendedName>
        <fullName evidence="1">DNA-directed DNA polymerase</fullName>
        <ecNumber evidence="1">2.7.7.7</ecNumber>
    </recommendedName>
</protein>
<evidence type="ECO:0000256" key="4">
    <source>
        <dbReference type="ARBA" id="ARBA00022705"/>
    </source>
</evidence>